<evidence type="ECO:0000313" key="2">
    <source>
        <dbReference type="Proteomes" id="UP001603418"/>
    </source>
</evidence>
<reference evidence="1 2" key="1">
    <citation type="submission" date="2024-10" db="EMBL/GenBank/DDBJ databases">
        <title>The Natural Products Discovery Center: Release of the First 8490 Sequenced Strains for Exploring Actinobacteria Biosynthetic Diversity.</title>
        <authorList>
            <person name="Kalkreuter E."/>
            <person name="Kautsar S.A."/>
            <person name="Yang D."/>
            <person name="Bader C.D."/>
            <person name="Teijaro C.N."/>
            <person name="Fluegel L."/>
            <person name="Davis C.M."/>
            <person name="Simpson J.R."/>
            <person name="Lauterbach L."/>
            <person name="Steele A.D."/>
            <person name="Gui C."/>
            <person name="Meng S."/>
            <person name="Li G."/>
            <person name="Viehrig K."/>
            <person name="Ye F."/>
            <person name="Su P."/>
            <person name="Kiefer A.F."/>
            <person name="Nichols A."/>
            <person name="Cepeda A.J."/>
            <person name="Yan W."/>
            <person name="Fan B."/>
            <person name="Jiang Y."/>
            <person name="Adhikari A."/>
            <person name="Zheng C.-J."/>
            <person name="Schuster L."/>
            <person name="Cowan T.M."/>
            <person name="Smanski M.J."/>
            <person name="Chevrette M.G."/>
            <person name="De Carvalho L.P.S."/>
            <person name="Shen B."/>
        </authorList>
    </citation>
    <scope>NUCLEOTIDE SEQUENCE [LARGE SCALE GENOMIC DNA]</scope>
    <source>
        <strain evidence="1 2">NPDC013366</strain>
    </source>
</reference>
<name>A0ABW6Z3C0_9ACTN</name>
<protein>
    <submittedName>
        <fullName evidence="1">Uncharacterized protein</fullName>
    </submittedName>
</protein>
<dbReference type="EMBL" id="JBICBM010000015">
    <property type="protein sequence ID" value="MFF9885648.1"/>
    <property type="molecule type" value="Genomic_DNA"/>
</dbReference>
<gene>
    <name evidence="1" type="ORF">ACF1HC_29260</name>
</gene>
<sequence>MRQKLFLIVTTVVFVAGLAMGGVTVGAAGADAHPGGLAATGSDTQHCC</sequence>
<keyword evidence="2" id="KW-1185">Reference proteome</keyword>
<evidence type="ECO:0000313" key="1">
    <source>
        <dbReference type="EMBL" id="MFF9885648.1"/>
    </source>
</evidence>
<organism evidence="1 2">
    <name type="scientific">Streptomyces eurythermus</name>
    <dbReference type="NCBI Taxonomy" id="42237"/>
    <lineage>
        <taxon>Bacteria</taxon>
        <taxon>Bacillati</taxon>
        <taxon>Actinomycetota</taxon>
        <taxon>Actinomycetes</taxon>
        <taxon>Kitasatosporales</taxon>
        <taxon>Streptomycetaceae</taxon>
        <taxon>Streptomyces</taxon>
    </lineage>
</organism>
<proteinExistence type="predicted"/>
<accession>A0ABW6Z3C0</accession>
<dbReference type="Proteomes" id="UP001603418">
    <property type="component" value="Unassembled WGS sequence"/>
</dbReference>
<dbReference type="RefSeq" id="WP_157855585.1">
    <property type="nucleotide sequence ID" value="NZ_JBFACJ010000024.1"/>
</dbReference>
<comment type="caution">
    <text evidence="1">The sequence shown here is derived from an EMBL/GenBank/DDBJ whole genome shotgun (WGS) entry which is preliminary data.</text>
</comment>